<evidence type="ECO:0000313" key="10">
    <source>
        <dbReference type="Proteomes" id="UP000292781"/>
    </source>
</evidence>
<evidence type="ECO:0000256" key="1">
    <source>
        <dbReference type="ARBA" id="ARBA00004418"/>
    </source>
</evidence>
<comment type="similarity">
    <text evidence="2">Belongs to the bacterial solute-binding protein SsuA/TauA family.</text>
</comment>
<dbReference type="InterPro" id="IPR001638">
    <property type="entry name" value="Solute-binding_3/MltF_N"/>
</dbReference>
<dbReference type="PANTHER" id="PTHR30024">
    <property type="entry name" value="ALIPHATIC SULFONATES-BINDING PROTEIN-RELATED"/>
    <property type="match status" value="1"/>
</dbReference>
<dbReference type="NCBIfam" id="TIGR01728">
    <property type="entry name" value="SsuA_fam"/>
    <property type="match status" value="1"/>
</dbReference>
<evidence type="ECO:0000256" key="5">
    <source>
        <dbReference type="ARBA" id="ARBA00055538"/>
    </source>
</evidence>
<comment type="subcellular location">
    <subcellularLocation>
        <location evidence="1">Periplasm</location>
    </subcellularLocation>
</comment>
<evidence type="ECO:0000256" key="7">
    <source>
        <dbReference type="SAM" id="SignalP"/>
    </source>
</evidence>
<dbReference type="GO" id="GO:0042626">
    <property type="term" value="F:ATPase-coupled transmembrane transporter activity"/>
    <property type="evidence" value="ECO:0007669"/>
    <property type="project" value="InterPro"/>
</dbReference>
<protein>
    <recommendedName>
        <fullName evidence="6">Putative aliphatic sulfonates-binding protein</fullName>
    </recommendedName>
</protein>
<dbReference type="SUPFAM" id="SSF53850">
    <property type="entry name" value="Periplasmic binding protein-like II"/>
    <property type="match status" value="1"/>
</dbReference>
<organism evidence="9 10">
    <name type="scientific">Siculibacillus lacustris</name>
    <dbReference type="NCBI Taxonomy" id="1549641"/>
    <lineage>
        <taxon>Bacteria</taxon>
        <taxon>Pseudomonadati</taxon>
        <taxon>Pseudomonadota</taxon>
        <taxon>Alphaproteobacteria</taxon>
        <taxon>Hyphomicrobiales</taxon>
        <taxon>Ancalomicrobiaceae</taxon>
        <taxon>Siculibacillus</taxon>
    </lineage>
</organism>
<sequence length="323" mass="34244">MGVIAWVTGAVLVGVAAAAPAALAADPTEVRVAYSSIVPESLIVKERGWIEQALAPKGIKVKWIESLGSNKTIEFLRGKSLDVGTSSLASAFLARANGTPIRYVYWTARQNTGSPILVRDGAPYKSLAELKGKKIAATPGTGPYISLIASLQNNGLSPTDVEIVSLQHPQGRLALATGRVEAWAGLDPDWAIAEIENKARVLYAAPELAGGGGLDVRDDFLAEHPDLVRAVLDGFERGRLYAIEHRSEAAAAFAETSKIDPKVAELVLARNDTSRPAVVDGDLAALVAWGKLYKQLGSIEAATDIEAVAREVLDTQTFKLTAK</sequence>
<dbReference type="GO" id="GO:0042597">
    <property type="term" value="C:periplasmic space"/>
    <property type="evidence" value="ECO:0007669"/>
    <property type="project" value="UniProtKB-SubCell"/>
</dbReference>
<evidence type="ECO:0000256" key="3">
    <source>
        <dbReference type="ARBA" id="ARBA00022448"/>
    </source>
</evidence>
<dbReference type="Proteomes" id="UP000292781">
    <property type="component" value="Unassembled WGS sequence"/>
</dbReference>
<dbReference type="RefSeq" id="WP_131310633.1">
    <property type="nucleotide sequence ID" value="NZ_SJFN01000025.1"/>
</dbReference>
<gene>
    <name evidence="9" type="ORF">EYW49_16030</name>
</gene>
<comment type="function">
    <text evidence="5">Part of a binding-protein-dependent transport system for aliphatic sulfonates. Putative binding protein.</text>
</comment>
<keyword evidence="3" id="KW-0813">Transport</keyword>
<keyword evidence="4 7" id="KW-0732">Signal</keyword>
<dbReference type="FunFam" id="3.40.190.10:FF:000050">
    <property type="entry name" value="Sulfonate ABC transporter substrate-binding protein"/>
    <property type="match status" value="1"/>
</dbReference>
<dbReference type="EMBL" id="SJFN01000025">
    <property type="protein sequence ID" value="TBW35531.1"/>
    <property type="molecule type" value="Genomic_DNA"/>
</dbReference>
<evidence type="ECO:0000259" key="8">
    <source>
        <dbReference type="SMART" id="SM00062"/>
    </source>
</evidence>
<dbReference type="PANTHER" id="PTHR30024:SF21">
    <property type="entry name" value="ABC TRANSPORTER SUBSTRATE-BINDING PROTEIN"/>
    <property type="match status" value="1"/>
</dbReference>
<feature type="signal peptide" evidence="7">
    <location>
        <begin position="1"/>
        <end position="24"/>
    </location>
</feature>
<proteinExistence type="inferred from homology"/>
<feature type="domain" description="Solute-binding protein family 3/N-terminal" evidence="8">
    <location>
        <begin position="29"/>
        <end position="249"/>
    </location>
</feature>
<keyword evidence="10" id="KW-1185">Reference proteome</keyword>
<evidence type="ECO:0000313" key="9">
    <source>
        <dbReference type="EMBL" id="TBW35531.1"/>
    </source>
</evidence>
<evidence type="ECO:0000256" key="2">
    <source>
        <dbReference type="ARBA" id="ARBA00010742"/>
    </source>
</evidence>
<reference evidence="9 10" key="1">
    <citation type="submission" date="2019-02" db="EMBL/GenBank/DDBJ databases">
        <title>Siculibacillus lacustris gen. nov., sp. nov., a new rosette-forming bacterium isolated from a freshwater crater lake (Lake St. Ana, Romania).</title>
        <authorList>
            <person name="Felfoldi T."/>
            <person name="Marton Z."/>
            <person name="Szabo A."/>
            <person name="Mentes A."/>
            <person name="Boka K."/>
            <person name="Marialigeti K."/>
            <person name="Mathe I."/>
            <person name="Koncz M."/>
            <person name="Schumann P."/>
            <person name="Toth E."/>
        </authorList>
    </citation>
    <scope>NUCLEOTIDE SEQUENCE [LARGE SCALE GENOMIC DNA]</scope>
    <source>
        <strain evidence="9 10">SA-279</strain>
    </source>
</reference>
<evidence type="ECO:0000256" key="6">
    <source>
        <dbReference type="ARBA" id="ARBA00070228"/>
    </source>
</evidence>
<comment type="caution">
    <text evidence="9">The sequence shown here is derived from an EMBL/GenBank/DDBJ whole genome shotgun (WGS) entry which is preliminary data.</text>
</comment>
<dbReference type="InterPro" id="IPR015168">
    <property type="entry name" value="SsuA/THI5"/>
</dbReference>
<dbReference type="Gene3D" id="3.40.190.10">
    <property type="entry name" value="Periplasmic binding protein-like II"/>
    <property type="match status" value="2"/>
</dbReference>
<dbReference type="OrthoDB" id="7374754at2"/>
<dbReference type="GO" id="GO:0016020">
    <property type="term" value="C:membrane"/>
    <property type="evidence" value="ECO:0007669"/>
    <property type="project" value="InterPro"/>
</dbReference>
<evidence type="ECO:0000256" key="4">
    <source>
        <dbReference type="ARBA" id="ARBA00022729"/>
    </source>
</evidence>
<dbReference type="SMART" id="SM00062">
    <property type="entry name" value="PBPb"/>
    <property type="match status" value="1"/>
</dbReference>
<dbReference type="AlphaFoldDB" id="A0A4Q9VLP1"/>
<accession>A0A4Q9VLP1</accession>
<dbReference type="InterPro" id="IPR010067">
    <property type="entry name" value="ABC_SsuA_sub-bd"/>
</dbReference>
<name>A0A4Q9VLP1_9HYPH</name>
<feature type="chain" id="PRO_5020523404" description="Putative aliphatic sulfonates-binding protein" evidence="7">
    <location>
        <begin position="25"/>
        <end position="323"/>
    </location>
</feature>
<dbReference type="Pfam" id="PF09084">
    <property type="entry name" value="NMT1"/>
    <property type="match status" value="1"/>
</dbReference>